<dbReference type="InterPro" id="IPR049082">
    <property type="entry name" value="T7SS_signal"/>
</dbReference>
<dbReference type="AlphaFoldDB" id="A0A3M2LH62"/>
<dbReference type="Pfam" id="PF21725">
    <property type="entry name" value="T7SS_signal"/>
    <property type="match status" value="1"/>
</dbReference>
<accession>A0A3M2LH62</accession>
<keyword evidence="2" id="KW-1133">Transmembrane helix</keyword>
<keyword evidence="1" id="KW-0175">Coiled coil</keyword>
<evidence type="ECO:0000313" key="4">
    <source>
        <dbReference type="EMBL" id="RMI36847.1"/>
    </source>
</evidence>
<proteinExistence type="predicted"/>
<protein>
    <recommendedName>
        <fullName evidence="3">Putative T7SS secretion signal domain-containing protein</fullName>
    </recommendedName>
</protein>
<dbReference type="RefSeq" id="WP_122185367.1">
    <property type="nucleotide sequence ID" value="NZ_RFFJ01000130.1"/>
</dbReference>
<sequence length="401" mass="42294">MNWPAPSVEPDYEQASQYPALGFVPCPGHTDAIDSVASEVRSTTTALSDIVALLRGTGDGQWRGRSAEAFRERFDDDFKPKVEVIHESFLITARALEDWAAYVPGQQSAARALEERAQELKSQLDALPPPASFEDLAQDLATEDEEAAEEAAANRRQVEQDRQRLQSSYDEVRRKAEALRDSFVEYGESIADRIGRAMDLAPNEPGMFARIGNALVDAANWVADRIGDIAAGLAEWIVENAQRIAAIGDVLAVASTYIGLLAFGFAVFVGGGALATAALAGVSAGFAGAALVCHGAARLAGADVSLRSIGQDALGAIPVVGVFARAGGTIGRAAHAVSKSDISTGLGNVSLTDSIVGLVGDSSALNHFVPRNPRQWGEMALTGGWLLVSFENAWRSGGEDS</sequence>
<organism evidence="4 5">
    <name type="scientific">Streptomyces triticirhizae</name>
    <dbReference type="NCBI Taxonomy" id="2483353"/>
    <lineage>
        <taxon>Bacteria</taxon>
        <taxon>Bacillati</taxon>
        <taxon>Actinomycetota</taxon>
        <taxon>Actinomycetes</taxon>
        <taxon>Kitasatosporales</taxon>
        <taxon>Streptomycetaceae</taxon>
        <taxon>Streptomyces</taxon>
    </lineage>
</organism>
<gene>
    <name evidence="4" type="ORF">EBN88_20450</name>
</gene>
<evidence type="ECO:0000313" key="5">
    <source>
        <dbReference type="Proteomes" id="UP000278673"/>
    </source>
</evidence>
<keyword evidence="2" id="KW-0812">Transmembrane</keyword>
<keyword evidence="5" id="KW-1185">Reference proteome</keyword>
<feature type="domain" description="Putative T7SS secretion signal" evidence="3">
    <location>
        <begin position="28"/>
        <end position="205"/>
    </location>
</feature>
<evidence type="ECO:0000256" key="2">
    <source>
        <dbReference type="SAM" id="Phobius"/>
    </source>
</evidence>
<dbReference type="Proteomes" id="UP000278673">
    <property type="component" value="Unassembled WGS sequence"/>
</dbReference>
<name>A0A3M2LH62_9ACTN</name>
<comment type="caution">
    <text evidence="4">The sequence shown here is derived from an EMBL/GenBank/DDBJ whole genome shotgun (WGS) entry which is preliminary data.</text>
</comment>
<feature type="transmembrane region" description="Helical" evidence="2">
    <location>
        <begin position="250"/>
        <end position="269"/>
    </location>
</feature>
<dbReference type="EMBL" id="RFFJ01000130">
    <property type="protein sequence ID" value="RMI36847.1"/>
    <property type="molecule type" value="Genomic_DNA"/>
</dbReference>
<feature type="transmembrane region" description="Helical" evidence="2">
    <location>
        <begin position="275"/>
        <end position="297"/>
    </location>
</feature>
<evidence type="ECO:0000256" key="1">
    <source>
        <dbReference type="SAM" id="Coils"/>
    </source>
</evidence>
<keyword evidence="2" id="KW-0472">Membrane</keyword>
<evidence type="ECO:0000259" key="3">
    <source>
        <dbReference type="Pfam" id="PF21725"/>
    </source>
</evidence>
<reference evidence="4 5" key="1">
    <citation type="submission" date="2018-10" db="EMBL/GenBank/DDBJ databases">
        <title>Isolation, diversity and antifungal activity of actinobacteria from wheat.</title>
        <authorList>
            <person name="Han C."/>
        </authorList>
    </citation>
    <scope>NUCLEOTIDE SEQUENCE [LARGE SCALE GENOMIC DNA]</scope>
    <source>
        <strain evidence="4 5">NEAU-YY642</strain>
    </source>
</reference>
<feature type="coiled-coil region" evidence="1">
    <location>
        <begin position="103"/>
        <end position="182"/>
    </location>
</feature>